<accession>A0ACC7LIF2</accession>
<keyword evidence="2" id="KW-1185">Reference proteome</keyword>
<dbReference type="Proteomes" id="UP001595191">
    <property type="component" value="Unassembled WGS sequence"/>
</dbReference>
<dbReference type="EMBL" id="JBHFPV010000001">
    <property type="protein sequence ID" value="MFH6602990.1"/>
    <property type="molecule type" value="Genomic_DNA"/>
</dbReference>
<name>A0ACC7LIF2_9FLAO</name>
<sequence length="190" mass="21588">MAQRTAYSILLLLLIFHSSLAQEINRTKTDARGNEMLLGKIDKSGLTQGGYKAWFEKQFESYAVDPQPIKSIKNELNQHNITIFMGTWCGDSRREVPRFLKILETADYPMDRLTIVALDYEKDQYKKSPGGEEKGLNIIKVPTFIFYKNGKAVNRIVESPVESLEKDMAAILLGKVYVPNYGQIPKLPVD</sequence>
<comment type="caution">
    <text evidence="1">The sequence shown here is derived from an EMBL/GenBank/DDBJ whole genome shotgun (WGS) entry which is preliminary data.</text>
</comment>
<protein>
    <submittedName>
        <fullName evidence="1">Thioredoxin family protein</fullName>
    </submittedName>
</protein>
<proteinExistence type="predicted"/>
<organism evidence="1 2">
    <name type="scientific">Meishania litoralis</name>
    <dbReference type="NCBI Taxonomy" id="3434685"/>
    <lineage>
        <taxon>Bacteria</taxon>
        <taxon>Pseudomonadati</taxon>
        <taxon>Bacteroidota</taxon>
        <taxon>Flavobacteriia</taxon>
        <taxon>Flavobacteriales</taxon>
        <taxon>Flavobacteriaceae</taxon>
        <taxon>Meishania</taxon>
    </lineage>
</organism>
<reference evidence="1" key="1">
    <citation type="submission" date="2024-09" db="EMBL/GenBank/DDBJ databases">
        <authorList>
            <person name="Liu J."/>
        </authorList>
    </citation>
    <scope>NUCLEOTIDE SEQUENCE</scope>
    <source>
        <strain evidence="1">NBU2967</strain>
    </source>
</reference>
<evidence type="ECO:0000313" key="2">
    <source>
        <dbReference type="Proteomes" id="UP001595191"/>
    </source>
</evidence>
<evidence type="ECO:0000313" key="1">
    <source>
        <dbReference type="EMBL" id="MFH6602990.1"/>
    </source>
</evidence>
<gene>
    <name evidence="1" type="ORF">ACEZ3G_05840</name>
</gene>